<name>C1D776_LARHH</name>
<dbReference type="PANTHER" id="PTHR42923">
    <property type="entry name" value="PROTOPORPHYRINOGEN OXIDASE"/>
    <property type="match status" value="1"/>
</dbReference>
<dbReference type="Gene3D" id="1.10.405.20">
    <property type="match status" value="1"/>
</dbReference>
<dbReference type="FunFam" id="1.10.405.20:FF:000001">
    <property type="entry name" value="Amine oxidase"/>
    <property type="match status" value="1"/>
</dbReference>
<evidence type="ECO:0000313" key="3">
    <source>
        <dbReference type="Proteomes" id="UP000002010"/>
    </source>
</evidence>
<reference evidence="2 3" key="1">
    <citation type="journal article" date="2009" name="PLoS Genet.">
        <title>The complete genome and proteome of Laribacter hongkongensis reveal potential mechanisms for adaptations to different temperatures and habitats.</title>
        <authorList>
            <person name="Woo P.C."/>
            <person name="Lau S.K."/>
            <person name="Tse H."/>
            <person name="Teng J.L."/>
            <person name="Curreem S.O."/>
            <person name="Tsang A.K."/>
            <person name="Fan R.Y."/>
            <person name="Wong G.K."/>
            <person name="Huang Y."/>
            <person name="Loman N.J."/>
            <person name="Snyder L.A."/>
            <person name="Cai J.J."/>
            <person name="Huang J.D."/>
            <person name="Mak W."/>
            <person name="Pallen M.J."/>
            <person name="Lok S."/>
            <person name="Yuen K.Y."/>
        </authorList>
    </citation>
    <scope>NUCLEOTIDE SEQUENCE [LARGE SCALE GENOMIC DNA]</scope>
    <source>
        <strain evidence="2 3">HLHK9</strain>
    </source>
</reference>
<dbReference type="KEGG" id="lhk:LHK_01326"/>
<dbReference type="EMBL" id="CP001154">
    <property type="protein sequence ID" value="ACO74316.1"/>
    <property type="molecule type" value="Genomic_DNA"/>
</dbReference>
<organism evidence="2 3">
    <name type="scientific">Laribacter hongkongensis (strain HLHK9)</name>
    <dbReference type="NCBI Taxonomy" id="557598"/>
    <lineage>
        <taxon>Bacteria</taxon>
        <taxon>Pseudomonadati</taxon>
        <taxon>Pseudomonadota</taxon>
        <taxon>Betaproteobacteria</taxon>
        <taxon>Neisseriales</taxon>
        <taxon>Aquaspirillaceae</taxon>
        <taxon>Laribacter</taxon>
    </lineage>
</organism>
<evidence type="ECO:0000313" key="2">
    <source>
        <dbReference type="EMBL" id="ACO74316.1"/>
    </source>
</evidence>
<protein>
    <submittedName>
        <fullName evidence="2">FAD dependent oxidoreductase</fullName>
    </submittedName>
</protein>
<dbReference type="eggNOG" id="COG2907">
    <property type="taxonomic scope" value="Bacteria"/>
</dbReference>
<gene>
    <name evidence="2" type="ordered locus">LHK_01326</name>
</gene>
<feature type="domain" description="Amine oxidase" evidence="1">
    <location>
        <begin position="52"/>
        <end position="339"/>
    </location>
</feature>
<dbReference type="AlphaFoldDB" id="C1D776"/>
<dbReference type="HOGENOM" id="CLU_028123_1_0_4"/>
<dbReference type="Pfam" id="PF01593">
    <property type="entry name" value="Amino_oxidase"/>
    <property type="match status" value="1"/>
</dbReference>
<dbReference type="SUPFAM" id="SSF51905">
    <property type="entry name" value="FAD/NAD(P)-binding domain"/>
    <property type="match status" value="1"/>
</dbReference>
<dbReference type="GO" id="GO:0016491">
    <property type="term" value="F:oxidoreductase activity"/>
    <property type="evidence" value="ECO:0007669"/>
    <property type="project" value="InterPro"/>
</dbReference>
<dbReference type="PANTHER" id="PTHR42923:SF17">
    <property type="entry name" value="AMINE OXIDASE DOMAIN-CONTAINING PROTEIN"/>
    <property type="match status" value="1"/>
</dbReference>
<dbReference type="InterPro" id="IPR002937">
    <property type="entry name" value="Amino_oxidase"/>
</dbReference>
<evidence type="ECO:0000259" key="1">
    <source>
        <dbReference type="Pfam" id="PF01593"/>
    </source>
</evidence>
<proteinExistence type="predicted"/>
<dbReference type="InterPro" id="IPR036188">
    <property type="entry name" value="FAD/NAD-bd_sf"/>
</dbReference>
<dbReference type="Proteomes" id="UP000002010">
    <property type="component" value="Chromosome"/>
</dbReference>
<dbReference type="Gene3D" id="3.50.50.60">
    <property type="entry name" value="FAD/NAD(P)-binding domain"/>
    <property type="match status" value="1"/>
</dbReference>
<dbReference type="InterPro" id="IPR050464">
    <property type="entry name" value="Zeta_carotene_desat/Oxidored"/>
</dbReference>
<dbReference type="STRING" id="557598.LHK_01326"/>
<keyword evidence="3" id="KW-1185">Reference proteome</keyword>
<sequence length="464" mass="51703">MSIFFSSRYIHRYMHGPTPCQAVSTTGPSRTGGKVKTFPVQRQRIAVIGAGIAGLGSAWLLAGRHDVTLFEAAGYAGGHTNTVDLEVDGHRFAVDTGFLVFNERTYPNLIALFAELDIPSCSTEMSFSVSLDQGRDEWAGSNLDTVFAQRSKLLSPGFHGMLQDILRFNRAAPRLLENASGHALPLGELLQREGFGQRFRDHYLVPMAAAIWSSPSQEILGFPAATFLRFCMNHGLLQIRERPRWFTVPGGARQYVHKLLERIPDLRLSSPVQAVRRDTEGVTVSSRHGDERFDSVVFATHAPQTLAILADADADERAVLEAVRYQRNTAVLHGDPRLLPRRQKVRAAWNFLADSSQPDRRAVCVSYLLNMLQPLPVSSPVIVTLNPVHEPIPALEHARFEYEHPLLNQAAVQAQARLPDLQGRRHTWFAGAWTGYGFHEDGLKSALRVARDFVELPHWARPDS</sequence>
<dbReference type="Gene3D" id="3.30.70.1990">
    <property type="match status" value="1"/>
</dbReference>
<accession>C1D776</accession>